<reference evidence="12" key="1">
    <citation type="submission" date="2019-04" db="EMBL/GenBank/DDBJ databases">
        <title>Draft genome sequence of Pseudonocardiaceae bacterium SL3-2-4.</title>
        <authorList>
            <person name="Ningsih F."/>
            <person name="Yokota A."/>
            <person name="Sakai Y."/>
            <person name="Nanatani K."/>
            <person name="Yabe S."/>
            <person name="Oetari A."/>
            <person name="Sjamsuridzal W."/>
        </authorList>
    </citation>
    <scope>NUCLEOTIDE SEQUENCE [LARGE SCALE GENOMIC DNA]</scope>
    <source>
        <strain evidence="12">SL3-2-4</strain>
    </source>
</reference>
<evidence type="ECO:0000313" key="11">
    <source>
        <dbReference type="EMBL" id="GDY28673.1"/>
    </source>
</evidence>
<keyword evidence="12" id="KW-1185">Reference proteome</keyword>
<proteinExistence type="inferred from homology"/>
<dbReference type="EMBL" id="BJFL01000001">
    <property type="protein sequence ID" value="GDY28673.1"/>
    <property type="molecule type" value="Genomic_DNA"/>
</dbReference>
<protein>
    <recommendedName>
        <fullName evidence="4 10">4-alpha-glucanotransferase</fullName>
        <ecNumber evidence="3 10">2.4.1.25</ecNumber>
    </recommendedName>
    <alternativeName>
        <fullName evidence="8 10">Amylomaltase</fullName>
    </alternativeName>
    <alternativeName>
        <fullName evidence="9 10">Disproportionating enzyme</fullName>
    </alternativeName>
</protein>
<dbReference type="GO" id="GO:0004134">
    <property type="term" value="F:4-alpha-glucanotransferase activity"/>
    <property type="evidence" value="ECO:0007669"/>
    <property type="project" value="UniProtKB-EC"/>
</dbReference>
<dbReference type="PANTHER" id="PTHR32438">
    <property type="entry name" value="4-ALPHA-GLUCANOTRANSFERASE DPE1, CHLOROPLASTIC/AMYLOPLASTIC"/>
    <property type="match status" value="1"/>
</dbReference>
<organism evidence="11 12">
    <name type="scientific">Gandjariella thermophila</name>
    <dbReference type="NCBI Taxonomy" id="1931992"/>
    <lineage>
        <taxon>Bacteria</taxon>
        <taxon>Bacillati</taxon>
        <taxon>Actinomycetota</taxon>
        <taxon>Actinomycetes</taxon>
        <taxon>Pseudonocardiales</taxon>
        <taxon>Pseudonocardiaceae</taxon>
        <taxon>Gandjariella</taxon>
    </lineage>
</organism>
<dbReference type="Gene3D" id="3.20.20.80">
    <property type="entry name" value="Glycosidases"/>
    <property type="match status" value="1"/>
</dbReference>
<gene>
    <name evidence="11" type="primary">malQ</name>
    <name evidence="11" type="ORF">GTS_03060</name>
</gene>
<comment type="catalytic activity">
    <reaction evidence="1 10">
        <text>Transfers a segment of a (1-&gt;4)-alpha-D-glucan to a new position in an acceptor, which may be glucose or a (1-&gt;4)-alpha-D-glucan.</text>
        <dbReference type="EC" id="2.4.1.25"/>
    </reaction>
</comment>
<evidence type="ECO:0000256" key="2">
    <source>
        <dbReference type="ARBA" id="ARBA00005684"/>
    </source>
</evidence>
<name>A0A4D4J3X7_9PSEU</name>
<dbReference type="Proteomes" id="UP000298860">
    <property type="component" value="Unassembled WGS sequence"/>
</dbReference>
<evidence type="ECO:0000256" key="8">
    <source>
        <dbReference type="ARBA" id="ARBA00031423"/>
    </source>
</evidence>
<keyword evidence="6 10" id="KW-0808">Transferase</keyword>
<keyword evidence="7 10" id="KW-0119">Carbohydrate metabolism</keyword>
<dbReference type="InterPro" id="IPR017853">
    <property type="entry name" value="GH"/>
</dbReference>
<dbReference type="SUPFAM" id="SSF51445">
    <property type="entry name" value="(Trans)glycosidases"/>
    <property type="match status" value="1"/>
</dbReference>
<evidence type="ECO:0000256" key="4">
    <source>
        <dbReference type="ARBA" id="ARBA00020295"/>
    </source>
</evidence>
<dbReference type="EC" id="2.4.1.25" evidence="3 10"/>
<evidence type="ECO:0000256" key="10">
    <source>
        <dbReference type="RuleBase" id="RU361207"/>
    </source>
</evidence>
<dbReference type="RefSeq" id="WP_137811863.1">
    <property type="nucleotide sequence ID" value="NZ_BJFL01000001.1"/>
</dbReference>
<dbReference type="AlphaFoldDB" id="A0A4D4J3X7"/>
<dbReference type="GO" id="GO:0005975">
    <property type="term" value="P:carbohydrate metabolic process"/>
    <property type="evidence" value="ECO:0007669"/>
    <property type="project" value="InterPro"/>
</dbReference>
<evidence type="ECO:0000256" key="5">
    <source>
        <dbReference type="ARBA" id="ARBA00022676"/>
    </source>
</evidence>
<comment type="similarity">
    <text evidence="2 10">Belongs to the disproportionating enzyme family.</text>
</comment>
<evidence type="ECO:0000256" key="7">
    <source>
        <dbReference type="ARBA" id="ARBA00023277"/>
    </source>
</evidence>
<evidence type="ECO:0000256" key="3">
    <source>
        <dbReference type="ARBA" id="ARBA00012560"/>
    </source>
</evidence>
<evidence type="ECO:0000256" key="6">
    <source>
        <dbReference type="ARBA" id="ARBA00022679"/>
    </source>
</evidence>
<keyword evidence="5 10" id="KW-0328">Glycosyltransferase</keyword>
<dbReference type="Pfam" id="PF02446">
    <property type="entry name" value="Glyco_hydro_77"/>
    <property type="match status" value="1"/>
</dbReference>
<comment type="caution">
    <text evidence="11">The sequence shown here is derived from an EMBL/GenBank/DDBJ whole genome shotgun (WGS) entry which is preliminary data.</text>
</comment>
<evidence type="ECO:0000256" key="9">
    <source>
        <dbReference type="ARBA" id="ARBA00031501"/>
    </source>
</evidence>
<dbReference type="OrthoDB" id="9811841at2"/>
<accession>A0A4D4J3X7</accession>
<evidence type="ECO:0000313" key="12">
    <source>
        <dbReference type="Proteomes" id="UP000298860"/>
    </source>
</evidence>
<sequence>MDEDLAELAEAMGVATSYENHEGRRVRVDPAVVVAVLAELGVDAGGPAAVRDALAALRDRRRRGRLPPAVVVRQGEARWLPGRGVVRLESGCSRPVDGRLPRDLPLGWHRLAVAEQEVTLVVAPRALPPPPPAWGWMLQLYAVHSAGSWGIGDLADLRELARWSGRRLGAGALLVNPLHAVTPVLPVEPSPYSPSSRRFANPLYLRIEDTAEYAAADPDTRRAVDALRPHRLADRVEYDRVWWAKRRALELLRPAGIDLPDRADLLDFATFCALAERYGPRWRDWPPPLRHPGSPAVAEARAQLADRVAFHAWVQRLCAAQLDAAQRAARDAGMPIGVLHDLAVGVDPHGADAWALQDVLAGGVTVGAPPDAFNQRGQDWGLPPWHPVRLAEAGYRPFRDVLRAGLAHGGGLRVDHVAGLWRLWWIPRGGSPEHGSYVRYDADALLGVLALEAYRAGAVVIGEDLGTVEERVRTALREMGALGSAVLWFTRGPDGRLLPPEAWPERAAASVSTHDLPTATGFLRGEHVEVRAELGVLARDPERERRAAAEERHELLDLLRTHGLLGPQPERADEQDVVLAMHRLLARTPCRLLLAAPADAIGEVRQPNLPGTVHEYPNWRIPLPVTLEELMADPRVHRVAAALRATRPGEAPGTVG</sequence>
<dbReference type="PANTHER" id="PTHR32438:SF5">
    <property type="entry name" value="4-ALPHA-GLUCANOTRANSFERASE DPE1, CHLOROPLASTIC_AMYLOPLASTIC"/>
    <property type="match status" value="1"/>
</dbReference>
<evidence type="ECO:0000256" key="1">
    <source>
        <dbReference type="ARBA" id="ARBA00000439"/>
    </source>
</evidence>
<dbReference type="NCBIfam" id="TIGR00217">
    <property type="entry name" value="malQ"/>
    <property type="match status" value="1"/>
</dbReference>
<dbReference type="InterPro" id="IPR003385">
    <property type="entry name" value="Glyco_hydro_77"/>
</dbReference>